<keyword evidence="2" id="KW-1185">Reference proteome</keyword>
<accession>A0ABX3HA45</accession>
<sequence length="1266" mass="145157">MLKQTVLWTALPNGIKKDHTQSLRLSVMISPRLMADASDSTIRQDGTIELKHFNDFLNWPRMHPEFSISFENGPTLKANIVSSKPQFDLWRALFPPQTTVMPYVFNPDEDHLRRIRSFPVGNLHWLIKHIYREIAQHNPIEFPRFDRPEWEYLQELIPRSDDDLIIEKKLELKRALQRESIKNRTSRQWRWDFTQLKRFYVPRDPEKRVKPQVPSLDFHQAVSSLGDYPLMMRYLGLVFDLEVDLDVGIPSNGSVTIIPTWSPTLHNSIDRCPRTRYELDLGENRFISAPASTDTEIIEGYLKLVDPAVDPNNEVDLYSVTQLDADSAAIKFIDFIRNIAGNRDWDRSKGSSLPSLRSHGISIAYSDRAQELYQSLNKSVQLNTDLESGGGFLSAEHLVRGYRVDVWDSISNKWNSLCSRNGKYHFLRSDRVIEEKDEGFIDMALTAAADGSTEDLNLHQSLFTWGGWSLVAPRPGVTESNSSSSEFKLETHFKPVYKSLPKLRYGRTYRFRLRTVDLAGNSRNLEEDSSHTDITQTRELFYSRYEPVESPVVVLRYDMGPGESIHTLVLRNNYDRVVERHIAPPKVTQLMAEQHGYFDTPSGFDPRSYGLMTKNTGSIDGGPHREEQLVIPYISDPISRGAAFLGLPGMENDKNKKVPFSNFPRKDSASFRFQIQEGSGKPIWDSQSRVLKVYLPMAESTTVRMSSFLSERDLELMGVYRMFEEPTLKTNQGRNTPSPTADELRTYALDGRHWMITPYRELTLVHAVLQPLIAPAYQNLTSKRELGQTSATLADFIKICGKSTVKIDINASWKEPVDALSESNWKVISQNSRVCEIKVNSDVTELPLYYRHEFGDTKYRRVTYTADATSRFSEYFQFPAQEDRTLYRTEPMQLSHNLIVEQTEIVLSKDMNIQYEREKDYTIDYARGTIARTTTGAIQNGENVGIQYSYFPGPITIPSEKYFSLDILNSAPPAAPKVLYAVPTFSWEPQHDVKGKKIKRKGGSLRIYLDRPWYSSGDGELLGIILWPDPNTSPPTEVEPYITKWAKDSIRKDDSILPSLPQSNHFTRATNVANVKLDELPNCKVQVVGHNVEYDSIRKLWFCEVDINTLDANYPFIRLALTRYQPNSIEGAYLSRVVLMDYIQVAPDRLFSVEKDTSNPMKLRVNLAGPFYLSVLDGTLGGEVEVQLETKESRSSNQGWLPVPNARYPLSTMEDPKEWSAQITLPLLRGEELYRLIVFEYERFEIDETNNNNTDRRLVFAAELEI</sequence>
<gene>
    <name evidence="1" type="ORF">BSK56_13770</name>
</gene>
<dbReference type="EMBL" id="MPTB01000016">
    <property type="protein sequence ID" value="OMD47246.1"/>
    <property type="molecule type" value="Genomic_DNA"/>
</dbReference>
<evidence type="ECO:0000313" key="2">
    <source>
        <dbReference type="Proteomes" id="UP000187412"/>
    </source>
</evidence>
<comment type="caution">
    <text evidence="1">The sequence shown here is derived from an EMBL/GenBank/DDBJ whole genome shotgun (WGS) entry which is preliminary data.</text>
</comment>
<protein>
    <submittedName>
        <fullName evidence="1">Uncharacterized protein</fullName>
    </submittedName>
</protein>
<dbReference type="Proteomes" id="UP000187412">
    <property type="component" value="Unassembled WGS sequence"/>
</dbReference>
<reference evidence="1 2" key="1">
    <citation type="submission" date="2016-10" db="EMBL/GenBank/DDBJ databases">
        <title>Paenibacillus species isolates.</title>
        <authorList>
            <person name="Beno S.M."/>
        </authorList>
    </citation>
    <scope>NUCLEOTIDE SEQUENCE [LARGE SCALE GENOMIC DNA]</scope>
    <source>
        <strain evidence="1 2">FSL H7-0744</strain>
    </source>
</reference>
<proteinExistence type="predicted"/>
<name>A0ABX3HA45_PAEBO</name>
<dbReference type="RefSeq" id="WP_076111068.1">
    <property type="nucleotide sequence ID" value="NZ_MPTB01000016.1"/>
</dbReference>
<evidence type="ECO:0000313" key="1">
    <source>
        <dbReference type="EMBL" id="OMD47246.1"/>
    </source>
</evidence>
<organism evidence="1 2">
    <name type="scientific">Paenibacillus borealis</name>
    <dbReference type="NCBI Taxonomy" id="160799"/>
    <lineage>
        <taxon>Bacteria</taxon>
        <taxon>Bacillati</taxon>
        <taxon>Bacillota</taxon>
        <taxon>Bacilli</taxon>
        <taxon>Bacillales</taxon>
        <taxon>Paenibacillaceae</taxon>
        <taxon>Paenibacillus</taxon>
    </lineage>
</organism>